<dbReference type="Pfam" id="PF07532">
    <property type="entry name" value="Big_4"/>
    <property type="match status" value="1"/>
</dbReference>
<keyword evidence="2" id="KW-1133">Transmembrane helix</keyword>
<keyword evidence="5" id="KW-0430">Lectin</keyword>
<reference evidence="5 7" key="1">
    <citation type="submission" date="2017-07" db="EMBL/GenBank/DDBJ databases">
        <title>Bifidobacterium novel species.</title>
        <authorList>
            <person name="Lugli G.A."/>
            <person name="Milani C."/>
            <person name="Duranti S."/>
            <person name="Mangifesta M."/>
        </authorList>
    </citation>
    <scope>NUCLEOTIDE SEQUENCE [LARGE SCALE GENOMIC DNA]</scope>
    <source>
        <strain evidence="5 7">45</strain>
    </source>
</reference>
<organism evidence="5 7">
    <name type="scientific">Bifidobacterium imperatoris</name>
    <dbReference type="NCBI Taxonomy" id="2020965"/>
    <lineage>
        <taxon>Bacteria</taxon>
        <taxon>Bacillati</taxon>
        <taxon>Actinomycetota</taxon>
        <taxon>Actinomycetes</taxon>
        <taxon>Bifidobacteriales</taxon>
        <taxon>Bifidobacteriaceae</taxon>
        <taxon>Bifidobacterium</taxon>
    </lineage>
</organism>
<dbReference type="Proteomes" id="UP000234855">
    <property type="component" value="Unassembled WGS sequence"/>
</dbReference>
<dbReference type="CDD" id="cd04081">
    <property type="entry name" value="CBM35_galactosidase-like"/>
    <property type="match status" value="1"/>
</dbReference>
<feature type="region of interest" description="Disordered" evidence="1">
    <location>
        <begin position="1280"/>
        <end position="1331"/>
    </location>
</feature>
<feature type="signal peptide" evidence="3">
    <location>
        <begin position="1"/>
        <end position="29"/>
    </location>
</feature>
<evidence type="ECO:0000256" key="3">
    <source>
        <dbReference type="SAM" id="SignalP"/>
    </source>
</evidence>
<name>A0A2N5IT98_9BIFI</name>
<dbReference type="Gene3D" id="2.60.120.260">
    <property type="entry name" value="Galactose-binding domain-like"/>
    <property type="match status" value="2"/>
</dbReference>
<feature type="chain" id="PRO_5014710778" evidence="3">
    <location>
        <begin position="30"/>
        <end position="1364"/>
    </location>
</feature>
<evidence type="ECO:0000256" key="1">
    <source>
        <dbReference type="SAM" id="MobiDB-lite"/>
    </source>
</evidence>
<dbReference type="Gene3D" id="3.20.20.80">
    <property type="entry name" value="Glycosidases"/>
    <property type="match status" value="1"/>
</dbReference>
<reference evidence="6 8" key="2">
    <citation type="submission" date="2021-03" db="EMBL/GenBank/DDBJ databases">
        <title>Genome sequencing of Bifidobacterium imperatoris JCM 32708.</title>
        <authorList>
            <person name="Kim J."/>
        </authorList>
    </citation>
    <scope>NUCLEOTIDE SEQUENCE [LARGE SCALE GENOMIC DNA]</scope>
    <source>
        <strain evidence="6 8">JCM 32708</strain>
    </source>
</reference>
<dbReference type="InterPro" id="IPR011081">
    <property type="entry name" value="Big_4"/>
</dbReference>
<accession>A0A2N5IT98</accession>
<evidence type="ECO:0000259" key="4">
    <source>
        <dbReference type="PROSITE" id="PS51175"/>
    </source>
</evidence>
<dbReference type="EMBL" id="NMWV01000010">
    <property type="protein sequence ID" value="PLS25184.1"/>
    <property type="molecule type" value="Genomic_DNA"/>
</dbReference>
<evidence type="ECO:0000313" key="5">
    <source>
        <dbReference type="EMBL" id="PLS25184.1"/>
    </source>
</evidence>
<dbReference type="EMBL" id="CP071591">
    <property type="protein sequence ID" value="QSY57704.1"/>
    <property type="molecule type" value="Genomic_DNA"/>
</dbReference>
<evidence type="ECO:0000313" key="7">
    <source>
        <dbReference type="Proteomes" id="UP000234855"/>
    </source>
</evidence>
<proteinExistence type="predicted"/>
<dbReference type="RefSeq" id="WP_101625529.1">
    <property type="nucleotide sequence ID" value="NZ_CP071591.1"/>
</dbReference>
<dbReference type="Pfam" id="PF13385">
    <property type="entry name" value="Laminin_G_3"/>
    <property type="match status" value="1"/>
</dbReference>
<sequence length="1364" mass="145515">MGYWKKAVGSGLAVATLFAGLIVPMTAQAEESQPNESAPSQTAQAKAAKTTTDAKVPEPVVDYTFDDVKAGAATVANSGSGAADYNGSVVNADELKAGTRGGKATLQLPAAAKGADQAKQPYIKIPNGIYKNAKGVTVSTWINWDGNANDNAPWTFIIGGDKLSNNNRGVFFSPTESGKLTVVANDGGEYKANHTAALTANVWTHMTITEDGNTLAVYLNGQKVDEQASTIDFMKLHNDASTYSGLIGRTQWTEQFASYFGGQLDDFQVWNSALNADQVAAAYDEVAPKVTRLDQSEWNIETMSGTTPALPATVGAKSDDGTYSATITWNAIDPKSYERGGKFDVKGTAAGKEVVAHVTVIGTGDATADLSKSTGAFMGGAAGTLYGVYDENLPSNNLVDGINLRTVSTKAQDGPQHPGADALEVAKNVTDSSNGKTFIYMTDIWRGFPYQWRSDSEATDPAYKAAVGDTSTYADDKYDDESCKAVIDNYTTKLVAEAKQVATLDVKYQKNIVFAPYNEPNGNMFTGEYKPSWNLNLPDTSCNKKSMLDDPTMFYYAWDTAYAALRKNAPNALIGGPNFSELFPDNMKAFLEHAAQSDTMPDYNMWHELSEPSLINANVPKYRKLEAEAFAGTKYEGKQLPINLSEYAYNYHTSVPGQMIQWVSALEQQKVDGDIAYWNMDGNLSDSAVESNRGNGQWWLLKEYSEMTGDTVELHVPSSDSYTLQGVATLDTSKKQAKAIIGGTNGAGTFTFAHVPSDVFGDTALVTVKKIGWSGTIGDNAGPDVIAQFTTKISSDGSVAVDFGTDALQKMNADDAYVITLEPGTNASVTAQSRVTWKKTYEAENAEAGGQAQVYPAGSFGKPSAVSAFFASGQDASGNSIPGGAVANFYAGSTSTLTFNIDAPETGTYDLSVFNGAYNGTDYNPSGPASFFVTVNGGFEQELHSRLVYKWWVWDHTDTTVKLNKGSNTIVLSSTSLDGKSMNGTMAFDKIDLSLPSETAGTRVYEAEDSRLTSGATVDYSGKSGVAQLGADQSATFWVYAKNAGTHAITVNAFGKYQVSVNGNDVGKQTKFDATLEGGINKIVVTGGDVDSITVAGNDDKALQSTTYQAEDAKIAGSAKAEDLSLADGGKAVTGIGGKEEGNGNTLTFDKVKVDADGTYALTFRYSNEEQIAATHYNPDVIARNMYIKVNGKLVKTMTLPCTFNKNNFFEATTYVPLKAGENSIELSGYERLSFGDVQADGSLKKVSLNDRWAAYGIPNVRSQYAPNIDYMKVAKAASVKVEEPDNSGDNGQQKPGDNEQNSGTDQGQNQNGNQQKPEGNKGQGNKLDKPLSNTGSAVGIVAGVGLLLVVAAGVMLMVRRRKE</sequence>
<keyword evidence="2" id="KW-0812">Transmembrane</keyword>
<keyword evidence="3" id="KW-0732">Signal</keyword>
<evidence type="ECO:0000313" key="8">
    <source>
        <dbReference type="Proteomes" id="UP000663067"/>
    </source>
</evidence>
<evidence type="ECO:0000256" key="2">
    <source>
        <dbReference type="SAM" id="Phobius"/>
    </source>
</evidence>
<gene>
    <name evidence="6" type="ORF">BLI708_11005</name>
    <name evidence="5" type="ORF">Tam1G_0750</name>
</gene>
<feature type="domain" description="CBM6" evidence="4">
    <location>
        <begin position="839"/>
        <end position="994"/>
    </location>
</feature>
<dbReference type="InterPro" id="IPR013320">
    <property type="entry name" value="ConA-like_dom_sf"/>
</dbReference>
<keyword evidence="8" id="KW-1185">Reference proteome</keyword>
<feature type="compositionally biased region" description="Polar residues" evidence="1">
    <location>
        <begin position="30"/>
        <end position="40"/>
    </location>
</feature>
<dbReference type="Proteomes" id="UP000663067">
    <property type="component" value="Chromosome"/>
</dbReference>
<feature type="transmembrane region" description="Helical" evidence="2">
    <location>
        <begin position="1338"/>
        <end position="1359"/>
    </location>
</feature>
<dbReference type="InterPro" id="IPR005084">
    <property type="entry name" value="CBM6"/>
</dbReference>
<keyword evidence="2" id="KW-0472">Membrane</keyword>
<evidence type="ECO:0000313" key="6">
    <source>
        <dbReference type="EMBL" id="QSY57704.1"/>
    </source>
</evidence>
<dbReference type="SUPFAM" id="SSF49785">
    <property type="entry name" value="Galactose-binding domain-like"/>
    <property type="match status" value="1"/>
</dbReference>
<dbReference type="GO" id="GO:0030246">
    <property type="term" value="F:carbohydrate binding"/>
    <property type="evidence" value="ECO:0007669"/>
    <property type="project" value="UniProtKB-KW"/>
</dbReference>
<feature type="compositionally biased region" description="Low complexity" evidence="1">
    <location>
        <begin position="41"/>
        <end position="51"/>
    </location>
</feature>
<feature type="domain" description="CBM6" evidence="4">
    <location>
        <begin position="1106"/>
        <end position="1228"/>
    </location>
</feature>
<feature type="compositionally biased region" description="Low complexity" evidence="1">
    <location>
        <begin position="1301"/>
        <end position="1318"/>
    </location>
</feature>
<dbReference type="SUPFAM" id="SSF51445">
    <property type="entry name" value="(Trans)glycosidases"/>
    <property type="match status" value="1"/>
</dbReference>
<protein>
    <submittedName>
        <fullName evidence="5">Concanavalin A-like lectin/glucanases superfamily</fullName>
    </submittedName>
    <submittedName>
        <fullName evidence="6">Ig-like domain-containing protein</fullName>
    </submittedName>
</protein>
<dbReference type="InterPro" id="IPR017853">
    <property type="entry name" value="GH"/>
</dbReference>
<feature type="region of interest" description="Disordered" evidence="1">
    <location>
        <begin position="30"/>
        <end position="53"/>
    </location>
</feature>
<dbReference type="Gene3D" id="2.60.120.200">
    <property type="match status" value="1"/>
</dbReference>
<feature type="compositionally biased region" description="Polar residues" evidence="1">
    <location>
        <begin position="1288"/>
        <end position="1300"/>
    </location>
</feature>
<dbReference type="InterPro" id="IPR008979">
    <property type="entry name" value="Galactose-bd-like_sf"/>
</dbReference>
<dbReference type="PROSITE" id="PS51175">
    <property type="entry name" value="CBM6"/>
    <property type="match status" value="2"/>
</dbReference>
<dbReference type="SUPFAM" id="SSF49899">
    <property type="entry name" value="Concanavalin A-like lectins/glucanases"/>
    <property type="match status" value="1"/>
</dbReference>